<sequence>MCDSFQKSESTLGLSQSSLDRDVSHGNRTDRRTQRETTLPIICIVMHVGADTEDGFEQRVTGEPRKRSIRACDLCRKAKIRCNRSSEDEPCQACQAAEVGCVFSGPTFKRGPPKGYIQALEQRWYRSESILAVLIAASSNPYVQELSRLLQQDDLAREVMESVATGPLQTTPEAVASFERKGVKQQNWGSGKIVSQHASFPRNPKAPYRQCNTSRQRTQSTTPLTPLNYIQWIHPLNRPNLEDKSASPDDSGVDEAIDGLNHLSVDENQELRYHGSASGYHLLGAEERFDGRNEGGIWKFPMARVWPLAMESRLAYADEDDVDVQMPPPEQQEALVNVYFTYIHPFIPLIHKQQFLESFRASRQQPSGTQGLSKGLLLGIFAIAERYRAATMPPPPEGVMSEAGCDFAYSAQEVIMKTVHHSHPVTCQALLLLGVREFAIGKPDQCTCPFSLVAWSALLMSGTGMAIRMAYDLGLNRDPEHWLYRGREVFTVNDKQTRRAIWWACCSVDRRMSAFLGRPISIQDKDYNVKLPDPEAKCMDTECLVQIYDGLWQPVHEDPAASAFSPVSGHFAQCYHYSASLSIIMGQIINTMYPVKRTHLDAQAPSQAWQAMSAWLHQWYGSLPKEMQYLSVAQLADAPPHIMLLHVEYWYATLLLHRSLLPSVIRPESLQGEGHIIRLERCHAAAMKISDIVGGYHDRAGLDYSPPFLSSYVLNAGITHVITLSVGVMHEAASQGLLRAIKALEAMKVCWSGAGLACDLLKGVKLRLQTGGHAPITPASTPAASTWTTSVTASSMTSMPEPVTGRSGVSWDMWPDPYEMTRFADPFSAFTMAQMLGLDVSQSGMDTDGMGQRSDYGSATQDIAVMSGSGYAHEPVAGPSGTTVQWFGEAGNEGSAAAAGHRTPTCTESSEG</sequence>
<dbReference type="KEGG" id="gtr:GLOTRDRAFT_94337"/>
<dbReference type="GeneID" id="19309595"/>
<dbReference type="OMA" id="CYHYSAS"/>
<dbReference type="PROSITE" id="PS00463">
    <property type="entry name" value="ZN2_CY6_FUNGAL_1"/>
    <property type="match status" value="1"/>
</dbReference>
<gene>
    <name evidence="10" type="ORF">GLOTRDRAFT_94337</name>
</gene>
<keyword evidence="5" id="KW-0238">DNA-binding</keyword>
<dbReference type="Pfam" id="PF04082">
    <property type="entry name" value="Fungal_trans"/>
    <property type="match status" value="1"/>
</dbReference>
<evidence type="ECO:0000256" key="1">
    <source>
        <dbReference type="ARBA" id="ARBA00004123"/>
    </source>
</evidence>
<dbReference type="GO" id="GO:0005634">
    <property type="term" value="C:nucleus"/>
    <property type="evidence" value="ECO:0007669"/>
    <property type="project" value="UniProtKB-SubCell"/>
</dbReference>
<organism evidence="10 11">
    <name type="scientific">Gloeophyllum trabeum (strain ATCC 11539 / FP-39264 / Madison 617)</name>
    <name type="common">Brown rot fungus</name>
    <dbReference type="NCBI Taxonomy" id="670483"/>
    <lineage>
        <taxon>Eukaryota</taxon>
        <taxon>Fungi</taxon>
        <taxon>Dikarya</taxon>
        <taxon>Basidiomycota</taxon>
        <taxon>Agaricomycotina</taxon>
        <taxon>Agaricomycetes</taxon>
        <taxon>Gloeophyllales</taxon>
        <taxon>Gloeophyllaceae</taxon>
        <taxon>Gloeophyllum</taxon>
    </lineage>
</organism>
<accession>S7Q2Z9</accession>
<dbReference type="InterPro" id="IPR051615">
    <property type="entry name" value="Transcr_Regulatory_Elem"/>
</dbReference>
<feature type="domain" description="Zn(2)-C6 fungal-type" evidence="9">
    <location>
        <begin position="71"/>
        <end position="103"/>
    </location>
</feature>
<dbReference type="GO" id="GO:0003677">
    <property type="term" value="F:DNA binding"/>
    <property type="evidence" value="ECO:0007669"/>
    <property type="project" value="UniProtKB-KW"/>
</dbReference>
<dbReference type="GO" id="GO:0008270">
    <property type="term" value="F:zinc ion binding"/>
    <property type="evidence" value="ECO:0007669"/>
    <property type="project" value="InterPro"/>
</dbReference>
<keyword evidence="11" id="KW-1185">Reference proteome</keyword>
<dbReference type="SUPFAM" id="SSF57701">
    <property type="entry name" value="Zn2/Cys6 DNA-binding domain"/>
    <property type="match status" value="1"/>
</dbReference>
<dbReference type="Proteomes" id="UP000030669">
    <property type="component" value="Unassembled WGS sequence"/>
</dbReference>
<keyword evidence="3" id="KW-0862">Zinc</keyword>
<keyword evidence="2" id="KW-0479">Metal-binding</keyword>
<reference evidence="10 11" key="1">
    <citation type="journal article" date="2012" name="Science">
        <title>The Paleozoic origin of enzymatic lignin decomposition reconstructed from 31 fungal genomes.</title>
        <authorList>
            <person name="Floudas D."/>
            <person name="Binder M."/>
            <person name="Riley R."/>
            <person name="Barry K."/>
            <person name="Blanchette R.A."/>
            <person name="Henrissat B."/>
            <person name="Martinez A.T."/>
            <person name="Otillar R."/>
            <person name="Spatafora J.W."/>
            <person name="Yadav J.S."/>
            <person name="Aerts A."/>
            <person name="Benoit I."/>
            <person name="Boyd A."/>
            <person name="Carlson A."/>
            <person name="Copeland A."/>
            <person name="Coutinho P.M."/>
            <person name="de Vries R.P."/>
            <person name="Ferreira P."/>
            <person name="Findley K."/>
            <person name="Foster B."/>
            <person name="Gaskell J."/>
            <person name="Glotzer D."/>
            <person name="Gorecki P."/>
            <person name="Heitman J."/>
            <person name="Hesse C."/>
            <person name="Hori C."/>
            <person name="Igarashi K."/>
            <person name="Jurgens J.A."/>
            <person name="Kallen N."/>
            <person name="Kersten P."/>
            <person name="Kohler A."/>
            <person name="Kuees U."/>
            <person name="Kumar T.K.A."/>
            <person name="Kuo A."/>
            <person name="LaButti K."/>
            <person name="Larrondo L.F."/>
            <person name="Lindquist E."/>
            <person name="Ling A."/>
            <person name="Lombard V."/>
            <person name="Lucas S."/>
            <person name="Lundell T."/>
            <person name="Martin R."/>
            <person name="McLaughlin D.J."/>
            <person name="Morgenstern I."/>
            <person name="Morin E."/>
            <person name="Murat C."/>
            <person name="Nagy L.G."/>
            <person name="Nolan M."/>
            <person name="Ohm R.A."/>
            <person name="Patyshakuliyeva A."/>
            <person name="Rokas A."/>
            <person name="Ruiz-Duenas F.J."/>
            <person name="Sabat G."/>
            <person name="Salamov A."/>
            <person name="Samejima M."/>
            <person name="Schmutz J."/>
            <person name="Slot J.C."/>
            <person name="St John F."/>
            <person name="Stenlid J."/>
            <person name="Sun H."/>
            <person name="Sun S."/>
            <person name="Syed K."/>
            <person name="Tsang A."/>
            <person name="Wiebenga A."/>
            <person name="Young D."/>
            <person name="Pisabarro A."/>
            <person name="Eastwood D.C."/>
            <person name="Martin F."/>
            <person name="Cullen D."/>
            <person name="Grigoriev I.V."/>
            <person name="Hibbett D.S."/>
        </authorList>
    </citation>
    <scope>NUCLEOTIDE SEQUENCE [LARGE SCALE GENOMIC DNA]</scope>
    <source>
        <strain evidence="10 11">ATCC 11539</strain>
    </source>
</reference>
<evidence type="ECO:0000256" key="5">
    <source>
        <dbReference type="ARBA" id="ARBA00023125"/>
    </source>
</evidence>
<keyword evidence="7" id="KW-0539">Nucleus</keyword>
<dbReference type="GO" id="GO:0006351">
    <property type="term" value="P:DNA-templated transcription"/>
    <property type="evidence" value="ECO:0007669"/>
    <property type="project" value="InterPro"/>
</dbReference>
<evidence type="ECO:0000313" key="11">
    <source>
        <dbReference type="Proteomes" id="UP000030669"/>
    </source>
</evidence>
<evidence type="ECO:0000256" key="8">
    <source>
        <dbReference type="SAM" id="MobiDB-lite"/>
    </source>
</evidence>
<dbReference type="RefSeq" id="XP_007867666.1">
    <property type="nucleotide sequence ID" value="XM_007869475.1"/>
</dbReference>
<feature type="compositionally biased region" description="Basic and acidic residues" evidence="8">
    <location>
        <begin position="19"/>
        <end position="33"/>
    </location>
</feature>
<dbReference type="PROSITE" id="PS50048">
    <property type="entry name" value="ZN2_CY6_FUNGAL_2"/>
    <property type="match status" value="1"/>
</dbReference>
<name>S7Q2Z9_GLOTA</name>
<feature type="region of interest" description="Disordered" evidence="8">
    <location>
        <begin position="1"/>
        <end position="33"/>
    </location>
</feature>
<dbReference type="CDD" id="cd12148">
    <property type="entry name" value="fungal_TF_MHR"/>
    <property type="match status" value="1"/>
</dbReference>
<dbReference type="InterPro" id="IPR007219">
    <property type="entry name" value="XnlR_reg_dom"/>
</dbReference>
<evidence type="ECO:0000256" key="3">
    <source>
        <dbReference type="ARBA" id="ARBA00022833"/>
    </source>
</evidence>
<evidence type="ECO:0000256" key="6">
    <source>
        <dbReference type="ARBA" id="ARBA00023163"/>
    </source>
</evidence>
<evidence type="ECO:0000256" key="4">
    <source>
        <dbReference type="ARBA" id="ARBA00023015"/>
    </source>
</evidence>
<evidence type="ECO:0000256" key="7">
    <source>
        <dbReference type="ARBA" id="ARBA00023242"/>
    </source>
</evidence>
<dbReference type="OrthoDB" id="2123952at2759"/>
<protein>
    <recommendedName>
        <fullName evidence="9">Zn(2)-C6 fungal-type domain-containing protein</fullName>
    </recommendedName>
</protein>
<dbReference type="SMART" id="SM00906">
    <property type="entry name" value="Fungal_trans"/>
    <property type="match status" value="1"/>
</dbReference>
<feature type="compositionally biased region" description="Low complexity" evidence="8">
    <location>
        <begin position="891"/>
        <end position="900"/>
    </location>
</feature>
<dbReference type="InterPro" id="IPR036864">
    <property type="entry name" value="Zn2-C6_fun-type_DNA-bd_sf"/>
</dbReference>
<dbReference type="PANTHER" id="PTHR31313">
    <property type="entry name" value="TY1 ENHANCER ACTIVATOR"/>
    <property type="match status" value="1"/>
</dbReference>
<dbReference type="CDD" id="cd00067">
    <property type="entry name" value="GAL4"/>
    <property type="match status" value="1"/>
</dbReference>
<keyword evidence="6" id="KW-0804">Transcription</keyword>
<feature type="compositionally biased region" description="Polar residues" evidence="8">
    <location>
        <begin position="210"/>
        <end position="220"/>
    </location>
</feature>
<dbReference type="HOGENOM" id="CLU_004748_1_0_1"/>
<dbReference type="PANTHER" id="PTHR31313:SF81">
    <property type="entry name" value="TY1 ENHANCER ACTIVATOR"/>
    <property type="match status" value="1"/>
</dbReference>
<feature type="region of interest" description="Disordered" evidence="8">
    <location>
        <begin position="193"/>
        <end position="220"/>
    </location>
</feature>
<keyword evidence="4" id="KW-0805">Transcription regulation</keyword>
<dbReference type="Pfam" id="PF00172">
    <property type="entry name" value="Zn_clus"/>
    <property type="match status" value="1"/>
</dbReference>
<dbReference type="eggNOG" id="ENOG502QW0K">
    <property type="taxonomic scope" value="Eukaryota"/>
</dbReference>
<evidence type="ECO:0000256" key="2">
    <source>
        <dbReference type="ARBA" id="ARBA00022723"/>
    </source>
</evidence>
<dbReference type="EMBL" id="KB469304">
    <property type="protein sequence ID" value="EPQ54381.1"/>
    <property type="molecule type" value="Genomic_DNA"/>
</dbReference>
<feature type="compositionally biased region" description="Polar residues" evidence="8">
    <location>
        <begin position="1"/>
        <end position="18"/>
    </location>
</feature>
<feature type="region of interest" description="Disordered" evidence="8">
    <location>
        <begin position="891"/>
        <end position="912"/>
    </location>
</feature>
<dbReference type="SMART" id="SM00066">
    <property type="entry name" value="GAL4"/>
    <property type="match status" value="1"/>
</dbReference>
<dbReference type="InterPro" id="IPR001138">
    <property type="entry name" value="Zn2Cys6_DnaBD"/>
</dbReference>
<comment type="subcellular location">
    <subcellularLocation>
        <location evidence="1">Nucleus</location>
    </subcellularLocation>
</comment>
<evidence type="ECO:0000259" key="9">
    <source>
        <dbReference type="PROSITE" id="PS50048"/>
    </source>
</evidence>
<proteinExistence type="predicted"/>
<dbReference type="GO" id="GO:0000981">
    <property type="term" value="F:DNA-binding transcription factor activity, RNA polymerase II-specific"/>
    <property type="evidence" value="ECO:0007669"/>
    <property type="project" value="InterPro"/>
</dbReference>
<evidence type="ECO:0000313" key="10">
    <source>
        <dbReference type="EMBL" id="EPQ54381.1"/>
    </source>
</evidence>
<dbReference type="Gene3D" id="4.10.240.10">
    <property type="entry name" value="Zn(2)-C6 fungal-type DNA-binding domain"/>
    <property type="match status" value="1"/>
</dbReference>
<dbReference type="AlphaFoldDB" id="S7Q2Z9"/>